<evidence type="ECO:0000256" key="1">
    <source>
        <dbReference type="SAM" id="SignalP"/>
    </source>
</evidence>
<dbReference type="AlphaFoldDB" id="A0A4Y0BLB5"/>
<reference evidence="2" key="1">
    <citation type="submission" date="2020-05" db="UniProtKB">
        <authorList>
            <consortium name="EnsemblMetazoa"/>
        </authorList>
    </citation>
    <scope>IDENTIFICATION</scope>
    <source>
        <strain evidence="2">FUMOZ</strain>
    </source>
</reference>
<dbReference type="VEuPathDB" id="VectorBase:AFUN021390"/>
<sequence>MFRHHRSNILRAVLCCWLFLTIGHAEPVPEFAINAVVSGSATVSTLALETKALFVNAGGTSFQLNAGYNRLATVKAAMTTIATRLSTAGTTLTQAISNMALNNSGPIATYFDSISSAIQSLQTIITSGLTAELNTLTGTIGNYVTAKFGDSFHTMSQTLTTLSQAVASLRTAVTNARNAAGSSPTVSATLVRRYLTTRIVTDITNAVRLLKSDVPILVYIVRTTLGSIQTADEYLSSIADEAHLRANDVNELGNNFSSDVNDFVVTVKTNTTQLTTARNTLIETYESTLQSDVQSDDNFGAMVGGLLSKIDSIYNDDVTVGSTIDGTFATYLQRVQALDDDLATFYGTSMCAVVQNLLQVLIENGPNAQFCFSKYGQKVFNFFVLHTYDSADCYRLQLIRLDKLLTATYNIVLLLLHDIDDFLENVERCTQFNNLENCVTFLGTEYQTLFTYTTEKRDYLYRLLTKETNASYYRLAGCFDNSKHLLMLDAEQMMSNIDHCELHGPN</sequence>
<accession>A0A4Y0BLB5</accession>
<evidence type="ECO:0008006" key="3">
    <source>
        <dbReference type="Google" id="ProtNLM"/>
    </source>
</evidence>
<dbReference type="EnsemblMetazoa" id="AFUN021390-RA">
    <property type="protein sequence ID" value="AFUN021390-PA"/>
    <property type="gene ID" value="AFUN021390"/>
</dbReference>
<evidence type="ECO:0000313" key="2">
    <source>
        <dbReference type="EnsemblMetazoa" id="AFUN021390-PA"/>
    </source>
</evidence>
<organism evidence="2">
    <name type="scientific">Anopheles funestus</name>
    <name type="common">African malaria mosquito</name>
    <dbReference type="NCBI Taxonomy" id="62324"/>
    <lineage>
        <taxon>Eukaryota</taxon>
        <taxon>Metazoa</taxon>
        <taxon>Ecdysozoa</taxon>
        <taxon>Arthropoda</taxon>
        <taxon>Hexapoda</taxon>
        <taxon>Insecta</taxon>
        <taxon>Pterygota</taxon>
        <taxon>Neoptera</taxon>
        <taxon>Endopterygota</taxon>
        <taxon>Diptera</taxon>
        <taxon>Nematocera</taxon>
        <taxon>Culicoidea</taxon>
        <taxon>Culicidae</taxon>
        <taxon>Anophelinae</taxon>
        <taxon>Anopheles</taxon>
    </lineage>
</organism>
<protein>
    <recommendedName>
        <fullName evidence="3">Protein TsetseEP domain-containing protein</fullName>
    </recommendedName>
</protein>
<name>A0A4Y0BLB5_ANOFN</name>
<feature type="chain" id="PRO_5021255418" description="Protein TsetseEP domain-containing protein" evidence="1">
    <location>
        <begin position="26"/>
        <end position="506"/>
    </location>
</feature>
<proteinExistence type="predicted"/>
<feature type="signal peptide" evidence="1">
    <location>
        <begin position="1"/>
        <end position="25"/>
    </location>
</feature>
<keyword evidence="1" id="KW-0732">Signal</keyword>
<dbReference type="VEuPathDB" id="VectorBase:AFUN2_003471"/>